<reference evidence="5" key="2">
    <citation type="submission" date="2015-03" db="UniProtKB">
        <authorList>
            <consortium name="EnsemblPlants"/>
        </authorList>
    </citation>
    <scope>IDENTIFICATION</scope>
</reference>
<keyword evidence="1" id="KW-0833">Ubl conjugation pathway</keyword>
<evidence type="ECO:0000259" key="4">
    <source>
        <dbReference type="Pfam" id="PF04780"/>
    </source>
</evidence>
<name>A0A0D3GRN0_9ORYZ</name>
<evidence type="ECO:0000313" key="5">
    <source>
        <dbReference type="EnsemblPlants" id="OBART07G16300.1"/>
    </source>
</evidence>
<dbReference type="PANTHER" id="PTHR22975:SF19">
    <property type="entry name" value="EXPRESSED PROTEIN"/>
    <property type="match status" value="1"/>
</dbReference>
<feature type="compositionally biased region" description="Basic and acidic residues" evidence="3">
    <location>
        <begin position="114"/>
        <end position="131"/>
    </location>
</feature>
<evidence type="ECO:0000256" key="2">
    <source>
        <dbReference type="ARBA" id="ARBA00022801"/>
    </source>
</evidence>
<reference evidence="5" key="1">
    <citation type="journal article" date="2009" name="Rice">
        <title>De Novo Next Generation Sequencing of Plant Genomes.</title>
        <authorList>
            <person name="Rounsley S."/>
            <person name="Marri P.R."/>
            <person name="Yu Y."/>
            <person name="He R."/>
            <person name="Sisneros N."/>
            <person name="Goicoechea J.L."/>
            <person name="Lee S.J."/>
            <person name="Angelova A."/>
            <person name="Kudrna D."/>
            <person name="Luo M."/>
            <person name="Affourtit J."/>
            <person name="Desany B."/>
            <person name="Knight J."/>
            <person name="Niazi F."/>
            <person name="Egholm M."/>
            <person name="Wing R.A."/>
        </authorList>
    </citation>
    <scope>NUCLEOTIDE SEQUENCE [LARGE SCALE GENOMIC DNA]</scope>
    <source>
        <strain evidence="5">cv. IRGC 105608</strain>
    </source>
</reference>
<dbReference type="InterPro" id="IPR006865">
    <property type="entry name" value="DUF629"/>
</dbReference>
<dbReference type="InterPro" id="IPR052398">
    <property type="entry name" value="Ubiquitin_hydrolase_53/54"/>
</dbReference>
<evidence type="ECO:0000313" key="6">
    <source>
        <dbReference type="Proteomes" id="UP000026960"/>
    </source>
</evidence>
<keyword evidence="6" id="KW-1185">Reference proteome</keyword>
<keyword evidence="2" id="KW-0378">Hydrolase</keyword>
<protein>
    <recommendedName>
        <fullName evidence="4">DUF629 domain-containing protein</fullName>
    </recommendedName>
</protein>
<organism evidence="5">
    <name type="scientific">Oryza barthii</name>
    <dbReference type="NCBI Taxonomy" id="65489"/>
    <lineage>
        <taxon>Eukaryota</taxon>
        <taxon>Viridiplantae</taxon>
        <taxon>Streptophyta</taxon>
        <taxon>Embryophyta</taxon>
        <taxon>Tracheophyta</taxon>
        <taxon>Spermatophyta</taxon>
        <taxon>Magnoliopsida</taxon>
        <taxon>Liliopsida</taxon>
        <taxon>Poales</taxon>
        <taxon>Poaceae</taxon>
        <taxon>BOP clade</taxon>
        <taxon>Oryzoideae</taxon>
        <taxon>Oryzeae</taxon>
        <taxon>Oryzinae</taxon>
        <taxon>Oryza</taxon>
    </lineage>
</organism>
<evidence type="ECO:0000256" key="1">
    <source>
        <dbReference type="ARBA" id="ARBA00022786"/>
    </source>
</evidence>
<dbReference type="Proteomes" id="UP000026960">
    <property type="component" value="Chromosome 7"/>
</dbReference>
<dbReference type="PANTHER" id="PTHR22975">
    <property type="entry name" value="UBIQUITIN SPECIFIC PROTEINASE"/>
    <property type="match status" value="1"/>
</dbReference>
<feature type="region of interest" description="Disordered" evidence="3">
    <location>
        <begin position="112"/>
        <end position="148"/>
    </location>
</feature>
<dbReference type="Gramene" id="OBART07G16300.1">
    <property type="protein sequence ID" value="OBART07G16300.1"/>
    <property type="gene ID" value="OBART07G16300"/>
</dbReference>
<dbReference type="PaxDb" id="65489-OBART07G16300.1"/>
<accession>A0A0D3GRN0</accession>
<feature type="domain" description="DUF629" evidence="4">
    <location>
        <begin position="160"/>
        <end position="261"/>
    </location>
</feature>
<dbReference type="AlphaFoldDB" id="A0A0D3GRN0"/>
<dbReference type="Pfam" id="PF04780">
    <property type="entry name" value="DUF629"/>
    <property type="match status" value="1"/>
</dbReference>
<dbReference type="HOGENOM" id="CLU_015175_0_0_1"/>
<dbReference type="EnsemblPlants" id="OBART07G16300.1">
    <property type="protein sequence ID" value="OBART07G16300.1"/>
    <property type="gene ID" value="OBART07G16300"/>
</dbReference>
<dbReference type="eggNOG" id="KOG1887">
    <property type="taxonomic scope" value="Eukaryota"/>
</dbReference>
<sequence length="764" mass="87027">MAGVVVGSKSNRDWSDCDAAFREEAGRAIVALTEEGEQGHAHGLSLATALVGRYPWSPLARAILARCYLQRNSRQQERVQLELAAVLAPRCPHIASLLIDALISMDLFDEAAEESPRPRDDPRAACEDREGQGASRGFTGASTPEWPPETVDLGIAGDRWSRMSEEERQALLKVSFGEMKSYCRSRGLMDMTSMLSDAEVFVKKGWSCPFCSGMIYVEFAAFKSHIDEEHIVGKEFLSLVPERISDSERELLRSWRWEPTDGDDLAGRTKILREVKEIVFELIDLEVVSLNLLYIMHKFIMNRVRPVAPLVVSMCGSCGIGQLSSTHLQELCELLKLLKLVVQTQRGWEHQKHHNDEQESQQDSLVVHTHRGCNHHKRRNGEQESQQDSLVGITWSQETGTLSFDCEKIASRETDGSSQADRLFACLLSEPLLEDPMELCFSMWRECFVDGPDILNNISRALGKVKLKFSSWEELKGIQGGVYFLPKAIFERDIDIKTYFDSWIGSAQVEMLLIDAEVDYWKERLLKTCQVDCLAVISPIAKACLWAKLVNDPLEDALLAHPQNCHKPQVPLDAILRSLWHIRRFCGDLWEIPCISPDVKARVYRAILLRIFRSWDQCKTCDLPSSAIFMVDSLRSFVIDEKLESFSELLKAVDKQSVCDFRNGGCGHRITRYLWYPPHFFMIVLRWPDNKGNHINMHKVLISLAAELDISHIYKGLQSESMYTLVSAQAESWKGLIDRYSQANLRPEILFFEHGRKRDHRLLL</sequence>
<proteinExistence type="predicted"/>
<evidence type="ECO:0000256" key="3">
    <source>
        <dbReference type="SAM" id="MobiDB-lite"/>
    </source>
</evidence>
<dbReference type="GO" id="GO:0016787">
    <property type="term" value="F:hydrolase activity"/>
    <property type="evidence" value="ECO:0007669"/>
    <property type="project" value="UniProtKB-KW"/>
</dbReference>